<dbReference type="CDD" id="cd02440">
    <property type="entry name" value="AdoMet_MTases"/>
    <property type="match status" value="1"/>
</dbReference>
<dbReference type="GO" id="GO:0008168">
    <property type="term" value="F:methyltransferase activity"/>
    <property type="evidence" value="ECO:0007669"/>
    <property type="project" value="UniProtKB-KW"/>
</dbReference>
<feature type="domain" description="Methyltransferase" evidence="2">
    <location>
        <begin position="46"/>
        <end position="140"/>
    </location>
</feature>
<dbReference type="Gene3D" id="3.40.50.150">
    <property type="entry name" value="Vaccinia Virus protein VP39"/>
    <property type="match status" value="1"/>
</dbReference>
<evidence type="ECO:0000259" key="2">
    <source>
        <dbReference type="Pfam" id="PF13649"/>
    </source>
</evidence>
<name>A0ABT0M1D2_9RHOB</name>
<dbReference type="InterPro" id="IPR029063">
    <property type="entry name" value="SAM-dependent_MTases_sf"/>
</dbReference>
<keyword evidence="3" id="KW-0489">Methyltransferase</keyword>
<gene>
    <name evidence="3" type="ORF">M3N55_07945</name>
</gene>
<dbReference type="InterPro" id="IPR041698">
    <property type="entry name" value="Methyltransf_25"/>
</dbReference>
<proteinExistence type="predicted"/>
<accession>A0ABT0M1D2</accession>
<keyword evidence="1" id="KW-0808">Transferase</keyword>
<comment type="caution">
    <text evidence="3">The sequence shown here is derived from an EMBL/GenBank/DDBJ whole genome shotgun (WGS) entry which is preliminary data.</text>
</comment>
<organism evidence="3 4">
    <name type="scientific">Roseinatronobacter domitianus</name>
    <dbReference type="NCBI Taxonomy" id="2940293"/>
    <lineage>
        <taxon>Bacteria</taxon>
        <taxon>Pseudomonadati</taxon>
        <taxon>Pseudomonadota</taxon>
        <taxon>Alphaproteobacteria</taxon>
        <taxon>Rhodobacterales</taxon>
        <taxon>Paracoccaceae</taxon>
        <taxon>Roseinatronobacter</taxon>
    </lineage>
</organism>
<keyword evidence="4" id="KW-1185">Reference proteome</keyword>
<dbReference type="EMBL" id="JALZWP010000006">
    <property type="protein sequence ID" value="MCL1628661.1"/>
    <property type="molecule type" value="Genomic_DNA"/>
</dbReference>
<evidence type="ECO:0000313" key="4">
    <source>
        <dbReference type="Proteomes" id="UP001202550"/>
    </source>
</evidence>
<dbReference type="Pfam" id="PF13649">
    <property type="entry name" value="Methyltransf_25"/>
    <property type="match status" value="1"/>
</dbReference>
<evidence type="ECO:0000256" key="1">
    <source>
        <dbReference type="ARBA" id="ARBA00022679"/>
    </source>
</evidence>
<protein>
    <submittedName>
        <fullName evidence="3">Class I SAM-dependent methyltransferase</fullName>
    </submittedName>
</protein>
<sequence length="212" mass="22830">MTDDLSLHWNTAYQAREETALTWFEDAPAQSLQLVRRFLPEGGTLIDVGAGASRLVDHALAEGAGGVTLLDLSDSALAITRARLGDAAQNVTFVTADIRTWQPDLAYYLWHDRAVFHFLTKAEDQAQYLATLAKALRPGGVAVMATFDLTGPETCSGLPVQRYAPATLAALVAKVAPGVFAPIEAEQAPHHTPKGNVQQFQFSVFRKLAGQG</sequence>
<dbReference type="GO" id="GO:0032259">
    <property type="term" value="P:methylation"/>
    <property type="evidence" value="ECO:0007669"/>
    <property type="project" value="UniProtKB-KW"/>
</dbReference>
<dbReference type="PANTHER" id="PTHR43861">
    <property type="entry name" value="TRANS-ACONITATE 2-METHYLTRANSFERASE-RELATED"/>
    <property type="match status" value="1"/>
</dbReference>
<dbReference type="Proteomes" id="UP001202550">
    <property type="component" value="Unassembled WGS sequence"/>
</dbReference>
<dbReference type="SUPFAM" id="SSF53335">
    <property type="entry name" value="S-adenosyl-L-methionine-dependent methyltransferases"/>
    <property type="match status" value="1"/>
</dbReference>
<evidence type="ECO:0000313" key="3">
    <source>
        <dbReference type="EMBL" id="MCL1628661.1"/>
    </source>
</evidence>
<dbReference type="RefSeq" id="WP_249057997.1">
    <property type="nucleotide sequence ID" value="NZ_JALZWP010000006.1"/>
</dbReference>
<reference evidence="3 4" key="1">
    <citation type="submission" date="2022-05" db="EMBL/GenBank/DDBJ databases">
        <title>Seasonal and diel survey of microbial diversity of the Tyrrhenian coast.</title>
        <authorList>
            <person name="Gattoni G."/>
            <person name="Corral P."/>
        </authorList>
    </citation>
    <scope>NUCLEOTIDE SEQUENCE [LARGE SCALE GENOMIC DNA]</scope>
    <source>
        <strain evidence="3 4">V10</strain>
    </source>
</reference>